<evidence type="ECO:0000313" key="3">
    <source>
        <dbReference type="Proteomes" id="UP001362999"/>
    </source>
</evidence>
<dbReference type="AlphaFoldDB" id="A0AAW0B498"/>
<protein>
    <recommendedName>
        <fullName evidence="1">Zn(2)-C6 fungal-type domain-containing protein</fullName>
    </recommendedName>
</protein>
<dbReference type="GO" id="GO:0000981">
    <property type="term" value="F:DNA-binding transcription factor activity, RNA polymerase II-specific"/>
    <property type="evidence" value="ECO:0007669"/>
    <property type="project" value="InterPro"/>
</dbReference>
<accession>A0AAW0B498</accession>
<feature type="domain" description="Zn(2)-C6 fungal-type" evidence="1">
    <location>
        <begin position="18"/>
        <end position="42"/>
    </location>
</feature>
<sequence>MVMATDKTERRPPLKRGKACLNCRHLKIRCDGVHPICGPCIRIPKDDGKVGQRNHRI</sequence>
<dbReference type="GO" id="GO:0008270">
    <property type="term" value="F:zinc ion binding"/>
    <property type="evidence" value="ECO:0007669"/>
    <property type="project" value="InterPro"/>
</dbReference>
<proteinExistence type="predicted"/>
<dbReference type="SUPFAM" id="SSF57701">
    <property type="entry name" value="Zn2/Cys6 DNA-binding domain"/>
    <property type="match status" value="1"/>
</dbReference>
<keyword evidence="3" id="KW-1185">Reference proteome</keyword>
<dbReference type="Proteomes" id="UP001362999">
    <property type="component" value="Unassembled WGS sequence"/>
</dbReference>
<evidence type="ECO:0000313" key="2">
    <source>
        <dbReference type="EMBL" id="KAK7019632.1"/>
    </source>
</evidence>
<name>A0AAW0B498_9AGAR</name>
<dbReference type="InterPro" id="IPR036864">
    <property type="entry name" value="Zn2-C6_fun-type_DNA-bd_sf"/>
</dbReference>
<evidence type="ECO:0000259" key="1">
    <source>
        <dbReference type="Pfam" id="PF00172"/>
    </source>
</evidence>
<dbReference type="EMBL" id="JAWWNJ010000043">
    <property type="protein sequence ID" value="KAK7019632.1"/>
    <property type="molecule type" value="Genomic_DNA"/>
</dbReference>
<dbReference type="CDD" id="cd00067">
    <property type="entry name" value="GAL4"/>
    <property type="match status" value="1"/>
</dbReference>
<gene>
    <name evidence="2" type="ORF">R3P38DRAFT_2975538</name>
</gene>
<comment type="caution">
    <text evidence="2">The sequence shown here is derived from an EMBL/GenBank/DDBJ whole genome shotgun (WGS) entry which is preliminary data.</text>
</comment>
<dbReference type="Pfam" id="PF00172">
    <property type="entry name" value="Zn_clus"/>
    <property type="match status" value="1"/>
</dbReference>
<reference evidence="2 3" key="1">
    <citation type="journal article" date="2024" name="J Genomics">
        <title>Draft genome sequencing and assembly of Favolaschia claudopus CIRM-BRFM 2984 isolated from oak limbs.</title>
        <authorList>
            <person name="Navarro D."/>
            <person name="Drula E."/>
            <person name="Chaduli D."/>
            <person name="Cazenave R."/>
            <person name="Ahrendt S."/>
            <person name="Wang J."/>
            <person name="Lipzen A."/>
            <person name="Daum C."/>
            <person name="Barry K."/>
            <person name="Grigoriev I.V."/>
            <person name="Favel A."/>
            <person name="Rosso M.N."/>
            <person name="Martin F."/>
        </authorList>
    </citation>
    <scope>NUCLEOTIDE SEQUENCE [LARGE SCALE GENOMIC DNA]</scope>
    <source>
        <strain evidence="2 3">CIRM-BRFM 2984</strain>
    </source>
</reference>
<dbReference type="InterPro" id="IPR001138">
    <property type="entry name" value="Zn2Cys6_DnaBD"/>
</dbReference>
<organism evidence="2 3">
    <name type="scientific">Favolaschia claudopus</name>
    <dbReference type="NCBI Taxonomy" id="2862362"/>
    <lineage>
        <taxon>Eukaryota</taxon>
        <taxon>Fungi</taxon>
        <taxon>Dikarya</taxon>
        <taxon>Basidiomycota</taxon>
        <taxon>Agaricomycotina</taxon>
        <taxon>Agaricomycetes</taxon>
        <taxon>Agaricomycetidae</taxon>
        <taxon>Agaricales</taxon>
        <taxon>Marasmiineae</taxon>
        <taxon>Mycenaceae</taxon>
        <taxon>Favolaschia</taxon>
    </lineage>
</organism>
<dbReference type="Gene3D" id="4.10.240.10">
    <property type="entry name" value="Zn(2)-C6 fungal-type DNA-binding domain"/>
    <property type="match status" value="1"/>
</dbReference>